<evidence type="ECO:0000313" key="5">
    <source>
        <dbReference type="EMBL" id="EFC49155.1"/>
    </source>
</evidence>
<dbReference type="SUPFAM" id="SSF54975">
    <property type="entry name" value="Acylphosphatase/BLUF domain-like"/>
    <property type="match status" value="1"/>
</dbReference>
<dbReference type="GO" id="GO:0009882">
    <property type="term" value="F:blue light photoreceptor activity"/>
    <property type="evidence" value="ECO:0007669"/>
    <property type="project" value="InterPro"/>
</dbReference>
<dbReference type="InterPro" id="IPR011333">
    <property type="entry name" value="SKP1/BTB/POZ_sf"/>
</dbReference>
<keyword evidence="6" id="KW-1185">Reference proteome</keyword>
<dbReference type="Gene3D" id="3.30.70.100">
    <property type="match status" value="1"/>
</dbReference>
<dbReference type="eggNOG" id="KOG2715">
    <property type="taxonomic scope" value="Eukaryota"/>
</dbReference>
<keyword evidence="1" id="KW-0175">Coiled coil</keyword>
<dbReference type="PROSITE" id="PS50925">
    <property type="entry name" value="BLUF"/>
    <property type="match status" value="1"/>
</dbReference>
<dbReference type="SUPFAM" id="SSF54695">
    <property type="entry name" value="POZ domain"/>
    <property type="match status" value="2"/>
</dbReference>
<dbReference type="STRING" id="5762.D2V1F0"/>
<dbReference type="GeneID" id="8855157"/>
<evidence type="ECO:0000256" key="1">
    <source>
        <dbReference type="SAM" id="Coils"/>
    </source>
</evidence>
<dbReference type="Pfam" id="PF02214">
    <property type="entry name" value="BTB_2"/>
    <property type="match status" value="2"/>
</dbReference>
<dbReference type="OrthoDB" id="1244179at2759"/>
<dbReference type="PANTHER" id="PTHR11145:SF8">
    <property type="entry name" value="RE57120P"/>
    <property type="match status" value="1"/>
</dbReference>
<evidence type="ECO:0000256" key="2">
    <source>
        <dbReference type="SAM" id="MobiDB-lite"/>
    </source>
</evidence>
<dbReference type="PROSITE" id="PS50132">
    <property type="entry name" value="RGS"/>
    <property type="match status" value="1"/>
</dbReference>
<accession>D2V1F0</accession>
<dbReference type="GO" id="GO:0071949">
    <property type="term" value="F:FAD binding"/>
    <property type="evidence" value="ECO:0007669"/>
    <property type="project" value="InterPro"/>
</dbReference>
<dbReference type="InterPro" id="IPR007024">
    <property type="entry name" value="BLUF_domain"/>
</dbReference>
<dbReference type="SUPFAM" id="SSF48097">
    <property type="entry name" value="Regulator of G-protein signaling, RGS"/>
    <property type="match status" value="1"/>
</dbReference>
<evidence type="ECO:0000259" key="3">
    <source>
        <dbReference type="PROSITE" id="PS50132"/>
    </source>
</evidence>
<dbReference type="InterPro" id="IPR023393">
    <property type="entry name" value="START-like_dom_sf"/>
</dbReference>
<dbReference type="Gene3D" id="1.10.167.10">
    <property type="entry name" value="Regulator of G-protein Signalling 4, domain 2"/>
    <property type="match status" value="1"/>
</dbReference>
<sequence length="1284" mass="149901">MPRTNPGAQKKRSNSAIDLTEEDEVVQISDEEEEVIKKRNERLLQKQREAMIRYERAQSETSFNEEFTQIASELYTLTKHNESMETLITQIDRLNIKDPMEETEKSKIDLLAEQIIKQSDDIVSFNVSGQVFTTTKGTIRREKESFLTVLIDENSHLPFDTDESGAFIIERSALLFSYILKYLQNLDEFTGEFDIDILPKEKTVLNALLEEAKFFSLSNLIEVLDKNNSAQMLEGRSAARLVDVWNYGNIVRDAVVSDEYLDQIKERVQRRKEQLNQQREMIKNLVENQQKKQVETRRNELESKLAQIRQDLGKVDSLTVFFSISGTIFEMDIFQVFKFKESLLCKIVQKYNIPIQETKSRPIFIDREPEQFTHIKYFIENECLSEDLLYGRSYNKKALLKEAAFYNITDLVKYLDPVYRFPIEELGSHNVVMKREEDLLRSYFATNRDHPLLSDPYLHLINVFDNLDTFKKQPFPDRGNILFKQYSDHLFVESREEFEFNFNCFTKGIFNVKADFTNSRGLARLLLLEKKSTYILGEKDQRVTENTIIKFTAEERQKLLFNNWDMDSDYLGVLIAFKYRGVPTFFSDLLEMLQSGLTQTKLIMTVDEIETILNIPDQKLAQCELTKRIEWIKIDPDSSCNIMNESATNYEDYQFSFEKLYREKETRLLMKEYMEMEMEVNIGRKEKEVVMLKYKQLQSQWSESSSAILEPVKIWEIFEEARIVIMTELKQDVFPRFIRSQRFISFIQTHDKEFLDKIGLNLGRRISDTVSVSSDESSGNSTTQRKKVTVDYSVRPEFYWKNYQADASIHNITQQDVKFVNSLTLDSNIWQLFKVGDKKKGEYFASFVSKQKLSVFKPDSTTERQVNPQKLYKFTGVINHSLEELLFTLTNPAYMMDYDNQLSVVEQLDYLNGFDYSSSISVQGSSSAFWENENFDDSSSDGGLSVDSQSSTSPKVSHSDDKFSSSICLETYPFGWPISNRDFLVTQSLIYEAKTQRYILVKKSISHPNYPKRKGTTRGFIVGGWTIQRVTENQTRFCFVSFTDMDLNERVFNQLCKKKGKRLFDGLNQTLDRNSENGFLRPLFSCGLLETLEDFLKFYKLPETILNETQVQVLKKQKSDKFKSFEIDGSLVRLIYVSRYDESKLSSKDFDQINQVSNRNNQPLNLSGILLSGQGVFYQVLEGDPKFIYPTYERIKKDSRHFDVWCVSEESGVKECERQFSNWAMKCVDLVNSDHYLAQFMRNIIETLSKLSKASRDSTNWDEENHALDVLYQASKQLNDSSKN</sequence>
<dbReference type="SUPFAM" id="SSF55961">
    <property type="entry name" value="Bet v1-like"/>
    <property type="match status" value="1"/>
</dbReference>
<feature type="region of interest" description="Disordered" evidence="2">
    <location>
        <begin position="940"/>
        <end position="961"/>
    </location>
</feature>
<dbReference type="InterPro" id="IPR044926">
    <property type="entry name" value="RGS_subdomain_2"/>
</dbReference>
<feature type="coiled-coil region" evidence="1">
    <location>
        <begin position="37"/>
        <end position="97"/>
    </location>
</feature>
<dbReference type="KEGG" id="ngr:NAEGRDRAFT_45871"/>
<dbReference type="SMART" id="SM01034">
    <property type="entry name" value="BLUF"/>
    <property type="match status" value="1"/>
</dbReference>
<dbReference type="InterPro" id="IPR003131">
    <property type="entry name" value="T1-type_BTB"/>
</dbReference>
<dbReference type="PANTHER" id="PTHR11145">
    <property type="entry name" value="BTB/POZ DOMAIN-CONTAINING ADAPTER FOR CUL3-MEDIATED RHOA DEGRADATION PROTEIN FAMILY MEMBER"/>
    <property type="match status" value="1"/>
</dbReference>
<dbReference type="InParanoid" id="D2V1F0"/>
<dbReference type="Proteomes" id="UP000006671">
    <property type="component" value="Unassembled WGS sequence"/>
</dbReference>
<evidence type="ECO:0000259" key="4">
    <source>
        <dbReference type="PROSITE" id="PS50925"/>
    </source>
</evidence>
<feature type="coiled-coil region" evidence="1">
    <location>
        <begin position="261"/>
        <end position="311"/>
    </location>
</feature>
<reference evidence="5 6" key="1">
    <citation type="journal article" date="2010" name="Cell">
        <title>The genome of Naegleria gruberi illuminates early eukaryotic versatility.</title>
        <authorList>
            <person name="Fritz-Laylin L.K."/>
            <person name="Prochnik S.E."/>
            <person name="Ginger M.L."/>
            <person name="Dacks J.B."/>
            <person name="Carpenter M.L."/>
            <person name="Field M.C."/>
            <person name="Kuo A."/>
            <person name="Paredez A."/>
            <person name="Chapman J."/>
            <person name="Pham J."/>
            <person name="Shu S."/>
            <person name="Neupane R."/>
            <person name="Cipriano M."/>
            <person name="Mancuso J."/>
            <person name="Tu H."/>
            <person name="Salamov A."/>
            <person name="Lindquist E."/>
            <person name="Shapiro H."/>
            <person name="Lucas S."/>
            <person name="Grigoriev I.V."/>
            <person name="Cande W.Z."/>
            <person name="Fulton C."/>
            <person name="Rokhsar D.S."/>
            <person name="Dawson S.C."/>
        </authorList>
    </citation>
    <scope>NUCLEOTIDE SEQUENCE [LARGE SCALE GENOMIC DNA]</scope>
    <source>
        <strain evidence="5 6">NEG-M</strain>
    </source>
</reference>
<dbReference type="Gene3D" id="3.30.530.20">
    <property type="match status" value="1"/>
</dbReference>
<dbReference type="GO" id="GO:0051260">
    <property type="term" value="P:protein homooligomerization"/>
    <property type="evidence" value="ECO:0007669"/>
    <property type="project" value="InterPro"/>
</dbReference>
<protein>
    <submittedName>
        <fullName evidence="5">Predicted protein</fullName>
    </submittedName>
</protein>
<dbReference type="Pfam" id="PF04940">
    <property type="entry name" value="BLUF"/>
    <property type="match status" value="1"/>
</dbReference>
<dbReference type="InterPro" id="IPR036046">
    <property type="entry name" value="Acylphosphatase-like_dom_sf"/>
</dbReference>
<dbReference type="InterPro" id="IPR016137">
    <property type="entry name" value="RGS"/>
</dbReference>
<evidence type="ECO:0000313" key="6">
    <source>
        <dbReference type="Proteomes" id="UP000006671"/>
    </source>
</evidence>
<feature type="domain" description="RGS" evidence="3">
    <location>
        <begin position="651"/>
        <end position="747"/>
    </location>
</feature>
<name>D2V1F0_NAEGR</name>
<dbReference type="InterPro" id="IPR045068">
    <property type="entry name" value="BACURD1-3"/>
</dbReference>
<organism evidence="6">
    <name type="scientific">Naegleria gruberi</name>
    <name type="common">Amoeba</name>
    <dbReference type="NCBI Taxonomy" id="5762"/>
    <lineage>
        <taxon>Eukaryota</taxon>
        <taxon>Discoba</taxon>
        <taxon>Heterolobosea</taxon>
        <taxon>Tetramitia</taxon>
        <taxon>Eutetramitia</taxon>
        <taxon>Vahlkampfiidae</taxon>
        <taxon>Naegleria</taxon>
    </lineage>
</organism>
<dbReference type="RefSeq" id="XP_002681899.1">
    <property type="nucleotide sequence ID" value="XM_002681853.1"/>
</dbReference>
<feature type="domain" description="BLUF" evidence="4">
    <location>
        <begin position="1131"/>
        <end position="1226"/>
    </location>
</feature>
<proteinExistence type="predicted"/>
<feature type="compositionally biased region" description="Low complexity" evidence="2">
    <location>
        <begin position="940"/>
        <end position="951"/>
    </location>
</feature>
<dbReference type="InterPro" id="IPR036305">
    <property type="entry name" value="RGS_sf"/>
</dbReference>
<gene>
    <name evidence="5" type="ORF">NAEGRDRAFT_45871</name>
</gene>
<dbReference type="Gene3D" id="3.30.710.10">
    <property type="entry name" value="Potassium Channel Kv1.1, Chain A"/>
    <property type="match status" value="2"/>
</dbReference>
<dbReference type="EMBL" id="GG738848">
    <property type="protein sequence ID" value="EFC49155.1"/>
    <property type="molecule type" value="Genomic_DNA"/>
</dbReference>
<dbReference type="VEuPathDB" id="AmoebaDB:NAEGRDRAFT_45871"/>